<dbReference type="PANTHER" id="PTHR33217:SF7">
    <property type="entry name" value="TRANSPOSASE FOR INSERTION SEQUENCE ELEMENT IS1081"/>
    <property type="match status" value="1"/>
</dbReference>
<protein>
    <recommendedName>
        <fullName evidence="6">Mutator family transposase</fullName>
    </recommendedName>
</protein>
<dbReference type="EMBL" id="JACHVS010000002">
    <property type="protein sequence ID" value="MBB2996779.1"/>
    <property type="molecule type" value="Genomic_DNA"/>
</dbReference>
<dbReference type="GO" id="GO:0003677">
    <property type="term" value="F:DNA binding"/>
    <property type="evidence" value="ECO:0007669"/>
    <property type="project" value="UniProtKB-UniRule"/>
</dbReference>
<evidence type="ECO:0000313" key="8">
    <source>
        <dbReference type="EMBL" id="MBB2996779.1"/>
    </source>
</evidence>
<keyword evidence="5 6" id="KW-0233">DNA recombination</keyword>
<organism evidence="8 9">
    <name type="scientific">Paeniglutamicibacter cryotolerans</name>
    <dbReference type="NCBI Taxonomy" id="670079"/>
    <lineage>
        <taxon>Bacteria</taxon>
        <taxon>Bacillati</taxon>
        <taxon>Actinomycetota</taxon>
        <taxon>Actinomycetes</taxon>
        <taxon>Micrococcales</taxon>
        <taxon>Micrococcaceae</taxon>
        <taxon>Paeniglutamicibacter</taxon>
    </lineage>
</organism>
<dbReference type="Proteomes" id="UP000523000">
    <property type="component" value="Unassembled WGS sequence"/>
</dbReference>
<evidence type="ECO:0000256" key="5">
    <source>
        <dbReference type="ARBA" id="ARBA00023172"/>
    </source>
</evidence>
<evidence type="ECO:0000256" key="3">
    <source>
        <dbReference type="ARBA" id="ARBA00022578"/>
    </source>
</evidence>
<dbReference type="GO" id="GO:0004803">
    <property type="term" value="F:transposase activity"/>
    <property type="evidence" value="ECO:0007669"/>
    <property type="project" value="UniProtKB-UniRule"/>
</dbReference>
<evidence type="ECO:0000256" key="7">
    <source>
        <dbReference type="SAM" id="MobiDB-lite"/>
    </source>
</evidence>
<dbReference type="InterPro" id="IPR001207">
    <property type="entry name" value="Transposase_mutator"/>
</dbReference>
<feature type="compositionally biased region" description="Polar residues" evidence="7">
    <location>
        <begin position="58"/>
        <end position="68"/>
    </location>
</feature>
<comment type="caution">
    <text evidence="8">The sequence shown here is derived from an EMBL/GenBank/DDBJ whole genome shotgun (WGS) entry which is preliminary data.</text>
</comment>
<evidence type="ECO:0000256" key="2">
    <source>
        <dbReference type="ARBA" id="ARBA00010961"/>
    </source>
</evidence>
<name>A0A839QKP8_9MICC</name>
<sequence length="321" mass="35110">MALDRSALLDLLGQLKQTDVPDRIRTATETLYQQLIEAEATAFIGAAPFERSSDRTTQRNGTRPRTLTTTAGDLNLKIPKLRHGSFFPGLLERHRRVDQALYAVVMEAYLHGVSTRKVEIKVKALGADTGISKSEVSRICVDLDHEVGAFRDRDLSALDFPYVFLDATYCKARVNHRVVSQAVVVAFGVAADGRREVLGFDVGDSESTQVLDRVPALAQDPRTGRGEAGDLRCARGAQDGHRHRFPGRLMAAVSGALCRCPDYADITGGALIPCGFRRIDVGIIRACRARQECYPGDDICPGRCSAAECGRWRLLSLSGPR</sequence>
<feature type="region of interest" description="Disordered" evidence="7">
    <location>
        <begin position="49"/>
        <end position="68"/>
    </location>
</feature>
<dbReference type="AlphaFoldDB" id="A0A839QKP8"/>
<gene>
    <name evidence="8" type="ORF">E9229_003026</name>
</gene>
<keyword evidence="9" id="KW-1185">Reference proteome</keyword>
<evidence type="ECO:0000256" key="6">
    <source>
        <dbReference type="RuleBase" id="RU365089"/>
    </source>
</evidence>
<dbReference type="Pfam" id="PF00872">
    <property type="entry name" value="Transposase_mut"/>
    <property type="match status" value="1"/>
</dbReference>
<dbReference type="GO" id="GO:0006313">
    <property type="term" value="P:DNA transposition"/>
    <property type="evidence" value="ECO:0007669"/>
    <property type="project" value="UniProtKB-UniRule"/>
</dbReference>
<proteinExistence type="inferred from homology"/>
<dbReference type="PANTHER" id="PTHR33217">
    <property type="entry name" value="TRANSPOSASE FOR INSERTION SEQUENCE ELEMENT IS1081"/>
    <property type="match status" value="1"/>
</dbReference>
<comment type="similarity">
    <text evidence="2 6">Belongs to the transposase mutator family.</text>
</comment>
<keyword evidence="6" id="KW-0814">Transposable element</keyword>
<keyword evidence="4 6" id="KW-0238">DNA-binding</keyword>
<evidence type="ECO:0000256" key="1">
    <source>
        <dbReference type="ARBA" id="ARBA00002190"/>
    </source>
</evidence>
<evidence type="ECO:0000313" key="9">
    <source>
        <dbReference type="Proteomes" id="UP000523000"/>
    </source>
</evidence>
<accession>A0A839QKP8</accession>
<reference evidence="8 9" key="1">
    <citation type="submission" date="2020-08" db="EMBL/GenBank/DDBJ databases">
        <title>Sequencing the genomes of 1000 actinobacteria strains.</title>
        <authorList>
            <person name="Klenk H.-P."/>
        </authorList>
    </citation>
    <scope>NUCLEOTIDE SEQUENCE [LARGE SCALE GENOMIC DNA]</scope>
    <source>
        <strain evidence="8 9">DSM 22826</strain>
    </source>
</reference>
<comment type="function">
    <text evidence="1 6">Required for the transposition of the insertion element.</text>
</comment>
<keyword evidence="3 6" id="KW-0815">Transposition</keyword>
<evidence type="ECO:0000256" key="4">
    <source>
        <dbReference type="ARBA" id="ARBA00023125"/>
    </source>
</evidence>